<dbReference type="GO" id="GO:0003700">
    <property type="term" value="F:DNA-binding transcription factor activity"/>
    <property type="evidence" value="ECO:0007669"/>
    <property type="project" value="InterPro"/>
</dbReference>
<reference evidence="5 6" key="1">
    <citation type="submission" date="2019-02" db="EMBL/GenBank/DDBJ databases">
        <title>Draft genome sequences of novel Actinobacteria.</title>
        <authorList>
            <person name="Sahin N."/>
            <person name="Ay H."/>
            <person name="Saygin H."/>
        </authorList>
    </citation>
    <scope>NUCLEOTIDE SEQUENCE [LARGE SCALE GENOMIC DNA]</scope>
    <source>
        <strain evidence="5 6">8K307</strain>
    </source>
</reference>
<dbReference type="OrthoDB" id="3460651at2"/>
<keyword evidence="1" id="KW-0805">Transcription regulation</keyword>
<keyword evidence="3" id="KW-0804">Transcription</keyword>
<dbReference type="PANTHER" id="PTHR43132">
    <property type="entry name" value="ARSENICAL RESISTANCE OPERON REPRESSOR ARSR-RELATED"/>
    <property type="match status" value="1"/>
</dbReference>
<sequence length="317" mass="34259">MLRLRMSVEDIARTRLAAPGLCELPVSMQALQLVGHPYRRMWRSATGRLPRQAGRLWELVPARGDVPLFLAPEMVDDLEEAIDIVQSTPAARIRAEVTVGRGTRPSAWVEDLCRGRTQARHELGVAMRAYHDRVMAPLSSVHTRVVTAELSHRTRQIAAEGIATMLNSLHPAIRWRAGVLEVAGPMNADVDLSGRGLRVMPSVWPRPGVALDWSQPTLVYPIPYAIWLAETNAGYDGARAALGGTRATVLQTLVDEHTTTSLARAVALSPSSASAHASALRRAGLVVSQRRGKAMVHSLTPLGLDVVTASRGGDVPG</sequence>
<evidence type="ECO:0000256" key="1">
    <source>
        <dbReference type="ARBA" id="ARBA00023015"/>
    </source>
</evidence>
<dbReference type="PANTHER" id="PTHR43132:SF8">
    <property type="entry name" value="HTH-TYPE TRANSCRIPTIONAL REGULATOR KMTR"/>
    <property type="match status" value="1"/>
</dbReference>
<accession>A0A4R5A8F9</accession>
<feature type="domain" description="HTH arsR-type" evidence="4">
    <location>
        <begin position="236"/>
        <end position="311"/>
    </location>
</feature>
<dbReference type="InterPro" id="IPR036390">
    <property type="entry name" value="WH_DNA-bd_sf"/>
</dbReference>
<keyword evidence="6" id="KW-1185">Reference proteome</keyword>
<proteinExistence type="predicted"/>
<keyword evidence="2" id="KW-0238">DNA-binding</keyword>
<dbReference type="InterPro" id="IPR001845">
    <property type="entry name" value="HTH_ArsR_DNA-bd_dom"/>
</dbReference>
<dbReference type="EMBL" id="SMLB01000020">
    <property type="protein sequence ID" value="TDD68443.1"/>
    <property type="molecule type" value="Genomic_DNA"/>
</dbReference>
<dbReference type="GO" id="GO:0003677">
    <property type="term" value="F:DNA binding"/>
    <property type="evidence" value="ECO:0007669"/>
    <property type="project" value="UniProtKB-KW"/>
</dbReference>
<dbReference type="SUPFAM" id="SSF46785">
    <property type="entry name" value="Winged helix' DNA-binding domain"/>
    <property type="match status" value="1"/>
</dbReference>
<evidence type="ECO:0000259" key="4">
    <source>
        <dbReference type="SMART" id="SM00418"/>
    </source>
</evidence>
<comment type="caution">
    <text evidence="5">The sequence shown here is derived from an EMBL/GenBank/DDBJ whole genome shotgun (WGS) entry which is preliminary data.</text>
</comment>
<evidence type="ECO:0000313" key="6">
    <source>
        <dbReference type="Proteomes" id="UP000295217"/>
    </source>
</evidence>
<dbReference type="SMART" id="SM00418">
    <property type="entry name" value="HTH_ARSR"/>
    <property type="match status" value="1"/>
</dbReference>
<evidence type="ECO:0000313" key="5">
    <source>
        <dbReference type="EMBL" id="TDD68443.1"/>
    </source>
</evidence>
<organism evidence="5 6">
    <name type="scientific">Jiangella aurantiaca</name>
    <dbReference type="NCBI Taxonomy" id="2530373"/>
    <lineage>
        <taxon>Bacteria</taxon>
        <taxon>Bacillati</taxon>
        <taxon>Actinomycetota</taxon>
        <taxon>Actinomycetes</taxon>
        <taxon>Jiangellales</taxon>
        <taxon>Jiangellaceae</taxon>
        <taxon>Jiangella</taxon>
    </lineage>
</organism>
<dbReference type="InterPro" id="IPR036388">
    <property type="entry name" value="WH-like_DNA-bd_sf"/>
</dbReference>
<gene>
    <name evidence="5" type="ORF">E1262_15565</name>
</gene>
<protein>
    <submittedName>
        <fullName evidence="5">ArsR family transcriptional regulator</fullName>
    </submittedName>
</protein>
<dbReference type="InterPro" id="IPR051011">
    <property type="entry name" value="Metal_resp_trans_reg"/>
</dbReference>
<evidence type="ECO:0000256" key="3">
    <source>
        <dbReference type="ARBA" id="ARBA00023163"/>
    </source>
</evidence>
<dbReference type="AlphaFoldDB" id="A0A4R5A8F9"/>
<name>A0A4R5A8F9_9ACTN</name>
<evidence type="ECO:0000256" key="2">
    <source>
        <dbReference type="ARBA" id="ARBA00023125"/>
    </source>
</evidence>
<dbReference type="RefSeq" id="WP_132104058.1">
    <property type="nucleotide sequence ID" value="NZ_SMLB01000020.1"/>
</dbReference>
<dbReference type="Proteomes" id="UP000295217">
    <property type="component" value="Unassembled WGS sequence"/>
</dbReference>
<dbReference type="Gene3D" id="1.10.10.10">
    <property type="entry name" value="Winged helix-like DNA-binding domain superfamily/Winged helix DNA-binding domain"/>
    <property type="match status" value="1"/>
</dbReference>